<evidence type="ECO:0008006" key="3">
    <source>
        <dbReference type="Google" id="ProtNLM"/>
    </source>
</evidence>
<reference evidence="1 2" key="1">
    <citation type="submission" date="2012-01" db="EMBL/GenBank/DDBJ databases">
        <title>The Genome Sequence of Megamonas funiformis YIT 11815.</title>
        <authorList>
            <consortium name="The Broad Institute Genome Sequencing Platform"/>
            <person name="Earl A."/>
            <person name="Ward D."/>
            <person name="Feldgarden M."/>
            <person name="Gevers D."/>
            <person name="Morotomi M."/>
            <person name="Young S.K."/>
            <person name="Zeng Q."/>
            <person name="Gargeya S."/>
            <person name="Fitzgerald M."/>
            <person name="Haas B."/>
            <person name="Abouelleil A."/>
            <person name="Alvarado L."/>
            <person name="Arachchi H.M."/>
            <person name="Berlin A."/>
            <person name="Chapman S.B."/>
            <person name="Gearin G."/>
            <person name="Goldberg J."/>
            <person name="Griggs A."/>
            <person name="Gujja S."/>
            <person name="Hansen M."/>
            <person name="Heiman D."/>
            <person name="Howarth C."/>
            <person name="Larimer J."/>
            <person name="Lui A."/>
            <person name="MacDonald P.J.P."/>
            <person name="McCowen C."/>
            <person name="Montmayeur A."/>
            <person name="Murphy C."/>
            <person name="Neiman D."/>
            <person name="Pearson M."/>
            <person name="Priest M."/>
            <person name="Roberts A."/>
            <person name="Saif S."/>
            <person name="Shea T."/>
            <person name="Sisk P."/>
            <person name="Stolte C."/>
            <person name="Sykes S."/>
            <person name="Wortman J."/>
            <person name="Nusbaum C."/>
            <person name="Birren B."/>
        </authorList>
    </citation>
    <scope>NUCLEOTIDE SEQUENCE [LARGE SCALE GENOMIC DNA]</scope>
    <source>
        <strain evidence="1 2">YIT 11815</strain>
    </source>
</reference>
<feature type="non-terminal residue" evidence="1">
    <location>
        <position position="151"/>
    </location>
</feature>
<organism evidence="1 2">
    <name type="scientific">Megamonas funiformis YIT 11815</name>
    <dbReference type="NCBI Taxonomy" id="742816"/>
    <lineage>
        <taxon>Bacteria</taxon>
        <taxon>Bacillati</taxon>
        <taxon>Bacillota</taxon>
        <taxon>Negativicutes</taxon>
        <taxon>Selenomonadales</taxon>
        <taxon>Selenomonadaceae</taxon>
        <taxon>Megamonas</taxon>
    </lineage>
</organism>
<comment type="caution">
    <text evidence="1">The sequence shown here is derived from an EMBL/GenBank/DDBJ whole genome shotgun (WGS) entry which is preliminary data.</text>
</comment>
<dbReference type="InterPro" id="IPR018755">
    <property type="entry name" value="Phage_Mu_Gp48"/>
</dbReference>
<dbReference type="Pfam" id="PF10076">
    <property type="entry name" value="Phage_Mu_Gp48"/>
    <property type="match status" value="1"/>
</dbReference>
<proteinExistence type="predicted"/>
<name>A0ABN0EJ83_9FIRM</name>
<gene>
    <name evidence="1" type="ORF">HMPREF9454_00935</name>
</gene>
<dbReference type="EMBL" id="ADMB01000046">
    <property type="protein sequence ID" value="EHR37691.1"/>
    <property type="molecule type" value="Genomic_DNA"/>
</dbReference>
<accession>A0ABN0EJ83</accession>
<keyword evidence="2" id="KW-1185">Reference proteome</keyword>
<sequence>MKSDKGKEMLTFTDWYYQDSKIMQSILDTQGIEIDAIRDKIKNILEQFYVDTATWGLDLWEKELNIQDTTGNYSERRNRIKLYLAKPVSVTPRFLTDLVNRYSEKKSAKIIEHNSEYCFEIEVAADDKIDWDNINKSINLYKPAHLGFYTS</sequence>
<protein>
    <recommendedName>
        <fullName evidence="3">Phage portal protein</fullName>
    </recommendedName>
</protein>
<evidence type="ECO:0000313" key="2">
    <source>
        <dbReference type="Proteomes" id="UP000005963"/>
    </source>
</evidence>
<dbReference type="Proteomes" id="UP000005963">
    <property type="component" value="Unassembled WGS sequence"/>
</dbReference>
<evidence type="ECO:0000313" key="1">
    <source>
        <dbReference type="EMBL" id="EHR37691.1"/>
    </source>
</evidence>
<dbReference type="RefSeq" id="WP_008538208.1">
    <property type="nucleotide sequence ID" value="NZ_JH601090.1"/>
</dbReference>